<accession>A0AAV9NPH8</accession>
<dbReference type="Proteomes" id="UP001358417">
    <property type="component" value="Unassembled WGS sequence"/>
</dbReference>
<evidence type="ECO:0000313" key="3">
    <source>
        <dbReference type="Proteomes" id="UP001358417"/>
    </source>
</evidence>
<name>A0AAV9NPH8_9EURO</name>
<dbReference type="InterPro" id="IPR052400">
    <property type="entry name" value="Zn2-C6_fungal_TF"/>
</dbReference>
<dbReference type="PANTHER" id="PTHR47657">
    <property type="entry name" value="STEROL REGULATORY ELEMENT-BINDING PROTEIN ECM22"/>
    <property type="match status" value="1"/>
</dbReference>
<evidence type="ECO:0000313" key="2">
    <source>
        <dbReference type="EMBL" id="KAK5061005.1"/>
    </source>
</evidence>
<dbReference type="GO" id="GO:0000981">
    <property type="term" value="F:DNA-binding transcription factor activity, RNA polymerase II-specific"/>
    <property type="evidence" value="ECO:0007669"/>
    <property type="project" value="TreeGrafter"/>
</dbReference>
<evidence type="ECO:0008006" key="4">
    <source>
        <dbReference type="Google" id="ProtNLM"/>
    </source>
</evidence>
<gene>
    <name evidence="2" type="ORF">LTR84_007546</name>
</gene>
<organism evidence="2 3">
    <name type="scientific">Exophiala bonariae</name>
    <dbReference type="NCBI Taxonomy" id="1690606"/>
    <lineage>
        <taxon>Eukaryota</taxon>
        <taxon>Fungi</taxon>
        <taxon>Dikarya</taxon>
        <taxon>Ascomycota</taxon>
        <taxon>Pezizomycotina</taxon>
        <taxon>Eurotiomycetes</taxon>
        <taxon>Chaetothyriomycetidae</taxon>
        <taxon>Chaetothyriales</taxon>
        <taxon>Herpotrichiellaceae</taxon>
        <taxon>Exophiala</taxon>
    </lineage>
</organism>
<dbReference type="AlphaFoldDB" id="A0AAV9NPH8"/>
<evidence type="ECO:0000256" key="1">
    <source>
        <dbReference type="SAM" id="MobiDB-lite"/>
    </source>
</evidence>
<dbReference type="Pfam" id="PF11951">
    <property type="entry name" value="Fungal_trans_2"/>
    <property type="match status" value="1"/>
</dbReference>
<dbReference type="PANTHER" id="PTHR47657:SF14">
    <property type="entry name" value="ZN(2)-C6 FUNGAL-TYPE DOMAIN-CONTAINING PROTEIN"/>
    <property type="match status" value="1"/>
</dbReference>
<feature type="region of interest" description="Disordered" evidence="1">
    <location>
        <begin position="1"/>
        <end position="30"/>
    </location>
</feature>
<dbReference type="GeneID" id="89975712"/>
<protein>
    <recommendedName>
        <fullName evidence="4">Transcription factor domain-containing protein</fullName>
    </recommendedName>
</protein>
<dbReference type="InterPro" id="IPR021858">
    <property type="entry name" value="Fun_TF"/>
</dbReference>
<comment type="caution">
    <text evidence="2">The sequence shown here is derived from an EMBL/GenBank/DDBJ whole genome shotgun (WGS) entry which is preliminary data.</text>
</comment>
<dbReference type="EMBL" id="JAVRRD010000003">
    <property type="protein sequence ID" value="KAK5061005.1"/>
    <property type="molecule type" value="Genomic_DNA"/>
</dbReference>
<dbReference type="RefSeq" id="XP_064710102.1">
    <property type="nucleotide sequence ID" value="XM_064851099.1"/>
</dbReference>
<keyword evidence="3" id="KW-1185">Reference proteome</keyword>
<proteinExistence type="predicted"/>
<sequence length="364" mass="41432">MSIPGATEERNFDEPMPDSESIHQTQDQSDCCLVETRQRPDIWEISESKDERMMQLELLHHYHMYICTPFKVAQSPIVEATWQNDVPTIAFENDNLLYAIFTISATFMLRAQPLNTELQIRRDRYLALTLQCQRNAVDELSQRNADAISFTALLIQMNSFAMLHERINPICGHEAITEWLKTGPGLGQIVAITVAMARQNPSSKFKIIMDAPPAYAPNIDYHFRHAIPPQSRPLLDGHLAQLENLTPSSREIYERTLRFLGTIHHSNEEGKPSFYAARQTQGFSLLVPKAFVEFVEEGRSLALVVLAHFFAQVALVKDPPWWMGDAPIKAINAISQTLQGNHDTVLQEMEWPCMVARDMRRGCS</sequence>
<reference evidence="2 3" key="1">
    <citation type="submission" date="2023-08" db="EMBL/GenBank/DDBJ databases">
        <title>Black Yeasts Isolated from many extreme environments.</title>
        <authorList>
            <person name="Coleine C."/>
            <person name="Stajich J.E."/>
            <person name="Selbmann L."/>
        </authorList>
    </citation>
    <scope>NUCLEOTIDE SEQUENCE [LARGE SCALE GENOMIC DNA]</scope>
    <source>
        <strain evidence="2 3">CCFEE 5792</strain>
    </source>
</reference>